<evidence type="ECO:0000256" key="5">
    <source>
        <dbReference type="ARBA" id="ARBA00023054"/>
    </source>
</evidence>
<dbReference type="STRING" id="407821.A0A087U483"/>
<feature type="non-terminal residue" evidence="10">
    <location>
        <position position="501"/>
    </location>
</feature>
<keyword evidence="11" id="KW-1185">Reference proteome</keyword>
<reference evidence="10 11" key="1">
    <citation type="submission" date="2013-11" db="EMBL/GenBank/DDBJ databases">
        <title>Genome sequencing of Stegodyphus mimosarum.</title>
        <authorList>
            <person name="Bechsgaard J."/>
        </authorList>
    </citation>
    <scope>NUCLEOTIDE SEQUENCE [LARGE SCALE GENOMIC DNA]</scope>
</reference>
<dbReference type="OrthoDB" id="10255048at2759"/>
<dbReference type="InterPro" id="IPR039915">
    <property type="entry name" value="TACC"/>
</dbReference>
<dbReference type="EMBL" id="KK118073">
    <property type="protein sequence ID" value="KFM72172.1"/>
    <property type="molecule type" value="Genomic_DNA"/>
</dbReference>
<evidence type="ECO:0000259" key="9">
    <source>
        <dbReference type="Pfam" id="PF05010"/>
    </source>
</evidence>
<dbReference type="GO" id="GO:0007052">
    <property type="term" value="P:mitotic spindle organization"/>
    <property type="evidence" value="ECO:0007669"/>
    <property type="project" value="InterPro"/>
</dbReference>
<dbReference type="GO" id="GO:0005737">
    <property type="term" value="C:cytoplasm"/>
    <property type="evidence" value="ECO:0007669"/>
    <property type="project" value="TreeGrafter"/>
</dbReference>
<sequence>MAEDNNRVQDIDIIQFDENKNSSRKWDKIPESNEGVELSPSAKCIVDINCVPLCHNSNENIISFESPEKVADSLEKSDDIAFNLSSQSIIDTCNNSFSSKCELLNIDSNTSQNAENVKLIDFTDTNLNEFNNSFGTVFSNISSDQDNTNFKEDDFHDAVQFFKDPSSFNFLENVGTSEKCDPSIPRSSLYVKFDPLLSNSSNQMLNKPSGLPDIRESVPEQDSLHEDMEEKSSVPVNKPVDNLSVRESLGNILISFDSPMKISKAEKQAIPETSQPPKLYTEEDFQKAVKICELQFQEMHLKRQKELDEKLTKKTEEMDLKFKKLSKLCTAFHQVLSTFSDLTLSLSEKHKELSGNLSKKEIENENLKEELKTSAEDLQSVETTFSDFHKRYEQCKSMLKTYKDNEEHLKQELENMKMKLENQEEKYMLLQKQMQEMEEKASVEVAQAKKCSEAQIVVLQAQLKKAELKISSLESDCKQRESESSKLRSICDDLIAKVGET</sequence>
<dbReference type="Gene3D" id="1.20.5.1700">
    <property type="match status" value="1"/>
</dbReference>
<feature type="domain" description="Transforming acidic coiled-coil-containing protein C-terminal" evidence="9">
    <location>
        <begin position="280"/>
        <end position="495"/>
    </location>
</feature>
<dbReference type="PANTHER" id="PTHR13924">
    <property type="entry name" value="TRANSFORMING ACIDIC COILED-COIL CONTAINING PROTEIN 1/2"/>
    <property type="match status" value="1"/>
</dbReference>
<comment type="similarity">
    <text evidence="2">Belongs to the TACC family.</text>
</comment>
<evidence type="ECO:0000256" key="6">
    <source>
        <dbReference type="ARBA" id="ARBA00023212"/>
    </source>
</evidence>
<evidence type="ECO:0000313" key="11">
    <source>
        <dbReference type="Proteomes" id="UP000054359"/>
    </source>
</evidence>
<evidence type="ECO:0000256" key="7">
    <source>
        <dbReference type="SAM" id="Coils"/>
    </source>
</evidence>
<accession>A0A087U483</accession>
<name>A0A087U483_STEMI</name>
<evidence type="ECO:0000256" key="3">
    <source>
        <dbReference type="ARBA" id="ARBA00022490"/>
    </source>
</evidence>
<organism evidence="10 11">
    <name type="scientific">Stegodyphus mimosarum</name>
    <name type="common">African social velvet spider</name>
    <dbReference type="NCBI Taxonomy" id="407821"/>
    <lineage>
        <taxon>Eukaryota</taxon>
        <taxon>Metazoa</taxon>
        <taxon>Ecdysozoa</taxon>
        <taxon>Arthropoda</taxon>
        <taxon>Chelicerata</taxon>
        <taxon>Arachnida</taxon>
        <taxon>Araneae</taxon>
        <taxon>Araneomorphae</taxon>
        <taxon>Entelegynae</taxon>
        <taxon>Eresoidea</taxon>
        <taxon>Eresidae</taxon>
        <taxon>Stegodyphus</taxon>
    </lineage>
</organism>
<dbReference type="GO" id="GO:0005856">
    <property type="term" value="C:cytoskeleton"/>
    <property type="evidence" value="ECO:0007669"/>
    <property type="project" value="UniProtKB-SubCell"/>
</dbReference>
<feature type="compositionally biased region" description="Basic and acidic residues" evidence="8">
    <location>
        <begin position="213"/>
        <end position="232"/>
    </location>
</feature>
<keyword evidence="3" id="KW-0963">Cytoplasm</keyword>
<keyword evidence="5 7" id="KW-0175">Coiled coil</keyword>
<comment type="subcellular location">
    <subcellularLocation>
        <location evidence="1">Cytoplasm</location>
        <location evidence="1">Cytoskeleton</location>
    </subcellularLocation>
</comment>
<proteinExistence type="inferred from homology"/>
<feature type="region of interest" description="Disordered" evidence="8">
    <location>
        <begin position="201"/>
        <end position="238"/>
    </location>
</feature>
<evidence type="ECO:0000256" key="8">
    <source>
        <dbReference type="SAM" id="MobiDB-lite"/>
    </source>
</evidence>
<evidence type="ECO:0000256" key="2">
    <source>
        <dbReference type="ARBA" id="ARBA00009423"/>
    </source>
</evidence>
<dbReference type="InterPro" id="IPR007707">
    <property type="entry name" value="TACC_C"/>
</dbReference>
<feature type="coiled-coil region" evidence="7">
    <location>
        <begin position="350"/>
        <end position="483"/>
    </location>
</feature>
<gene>
    <name evidence="10" type="ORF">X975_18431</name>
</gene>
<dbReference type="PANTHER" id="PTHR13924:SF10">
    <property type="entry name" value="TRANSFORMING ACIDIC COILED-COIL PROTEIN, ISOFORM K"/>
    <property type="match status" value="1"/>
</dbReference>
<keyword evidence="6" id="KW-0206">Cytoskeleton</keyword>
<dbReference type="Proteomes" id="UP000054359">
    <property type="component" value="Unassembled WGS sequence"/>
</dbReference>
<evidence type="ECO:0000313" key="10">
    <source>
        <dbReference type="EMBL" id="KFM72172.1"/>
    </source>
</evidence>
<dbReference type="Pfam" id="PF05010">
    <property type="entry name" value="TACC_C"/>
    <property type="match status" value="1"/>
</dbReference>
<evidence type="ECO:0000256" key="1">
    <source>
        <dbReference type="ARBA" id="ARBA00004245"/>
    </source>
</evidence>
<dbReference type="AlphaFoldDB" id="A0A087U483"/>
<dbReference type="OMA" id="CIVDINC"/>
<keyword evidence="4" id="KW-0597">Phosphoprotein</keyword>
<protein>
    <submittedName>
        <fullName evidence="10">Transforming acidic coiled-coil-containing protein 3</fullName>
    </submittedName>
</protein>
<evidence type="ECO:0000256" key="4">
    <source>
        <dbReference type="ARBA" id="ARBA00022553"/>
    </source>
</evidence>